<evidence type="ECO:0000256" key="1">
    <source>
        <dbReference type="SAM" id="SignalP"/>
    </source>
</evidence>
<organism evidence="2 3">
    <name type="scientific">Pseudoalteromonas rubra</name>
    <dbReference type="NCBI Taxonomy" id="43658"/>
    <lineage>
        <taxon>Bacteria</taxon>
        <taxon>Pseudomonadati</taxon>
        <taxon>Pseudomonadota</taxon>
        <taxon>Gammaproteobacteria</taxon>
        <taxon>Alteromonadales</taxon>
        <taxon>Pseudoalteromonadaceae</taxon>
        <taxon>Pseudoalteromonas</taxon>
    </lineage>
</organism>
<dbReference type="AlphaFoldDB" id="A0A4Q7E839"/>
<comment type="caution">
    <text evidence="2">The sequence shown here is derived from an EMBL/GenBank/DDBJ whole genome shotgun (WGS) entry which is preliminary data.</text>
</comment>
<accession>A0A4Q7E839</accession>
<gene>
    <name evidence="2" type="ORF">C3B51_14835</name>
</gene>
<reference evidence="2 3" key="1">
    <citation type="submission" date="2018-01" db="EMBL/GenBank/DDBJ databases">
        <title>Co-occurrence of chitin degradation, pigmentation and bioactivity in marine Pseudoalteromonas.</title>
        <authorList>
            <person name="Paulsen S."/>
            <person name="Gram L."/>
            <person name="Machado H."/>
        </authorList>
    </citation>
    <scope>NUCLEOTIDE SEQUENCE [LARGE SCALE GENOMIC DNA]</scope>
    <source>
        <strain evidence="2 3">S1946</strain>
    </source>
</reference>
<name>A0A4Q7E839_9GAMM</name>
<feature type="signal peptide" evidence="1">
    <location>
        <begin position="1"/>
        <end position="26"/>
    </location>
</feature>
<sequence length="295" mass="32986">MLFKMLTRIIPYAVGLAVVYASPCYADQQDKLEVSVKTVNALSNTTSRSFVGMVAHKDVYQIVSHVSGLVKHASVTHGQVIEDKAALYEIKILDPGFGNVFINNEFGEVKVIQTKIRQGQFVEKNRTLAYVVPLDEYKIEVKMLPNELALLQSGKTLITGELFPQTEYSQHFTLTDYNVVSPIESNPFYIVEFELNCRALHCNSLELSSAVAKVTVENTVNEVAEIPISYLRKGMKAVYVLNDDGVVETTHVDILKLDDQYARVKLAYGTHMNVIVESNRIPNDGEKPSVVKEQL</sequence>
<evidence type="ECO:0000313" key="2">
    <source>
        <dbReference type="EMBL" id="RZM78451.1"/>
    </source>
</evidence>
<dbReference type="EMBL" id="PPUZ01000039">
    <property type="protein sequence ID" value="RZM78451.1"/>
    <property type="molecule type" value="Genomic_DNA"/>
</dbReference>
<dbReference type="RefSeq" id="WP_130245540.1">
    <property type="nucleotide sequence ID" value="NZ_PPUZ01000039.1"/>
</dbReference>
<keyword evidence="1" id="KW-0732">Signal</keyword>
<proteinExistence type="predicted"/>
<protein>
    <recommendedName>
        <fullName evidence="4">HlyD family secretion protein</fullName>
    </recommendedName>
</protein>
<feature type="chain" id="PRO_5020228718" description="HlyD family secretion protein" evidence="1">
    <location>
        <begin position="27"/>
        <end position="295"/>
    </location>
</feature>
<evidence type="ECO:0000313" key="3">
    <source>
        <dbReference type="Proteomes" id="UP000292345"/>
    </source>
</evidence>
<dbReference type="Proteomes" id="UP000292345">
    <property type="component" value="Unassembled WGS sequence"/>
</dbReference>
<evidence type="ECO:0008006" key="4">
    <source>
        <dbReference type="Google" id="ProtNLM"/>
    </source>
</evidence>